<proteinExistence type="predicted"/>
<evidence type="ECO:0000256" key="1">
    <source>
        <dbReference type="SAM" id="Phobius"/>
    </source>
</evidence>
<evidence type="ECO:0000313" key="2">
    <source>
        <dbReference type="EMBL" id="MBX55560.1"/>
    </source>
</evidence>
<protein>
    <submittedName>
        <fullName evidence="2">Uncharacterized protein</fullName>
    </submittedName>
</protein>
<dbReference type="AlphaFoldDB" id="A0A2P2PLC0"/>
<feature type="transmembrane region" description="Helical" evidence="1">
    <location>
        <begin position="12"/>
        <end position="30"/>
    </location>
</feature>
<accession>A0A2P2PLC0</accession>
<dbReference type="EMBL" id="GGEC01075076">
    <property type="protein sequence ID" value="MBX55560.1"/>
    <property type="molecule type" value="Transcribed_RNA"/>
</dbReference>
<organism evidence="2">
    <name type="scientific">Rhizophora mucronata</name>
    <name type="common">Asiatic mangrove</name>
    <dbReference type="NCBI Taxonomy" id="61149"/>
    <lineage>
        <taxon>Eukaryota</taxon>
        <taxon>Viridiplantae</taxon>
        <taxon>Streptophyta</taxon>
        <taxon>Embryophyta</taxon>
        <taxon>Tracheophyta</taxon>
        <taxon>Spermatophyta</taxon>
        <taxon>Magnoliopsida</taxon>
        <taxon>eudicotyledons</taxon>
        <taxon>Gunneridae</taxon>
        <taxon>Pentapetalae</taxon>
        <taxon>rosids</taxon>
        <taxon>fabids</taxon>
        <taxon>Malpighiales</taxon>
        <taxon>Rhizophoraceae</taxon>
        <taxon>Rhizophora</taxon>
    </lineage>
</organism>
<sequence>MVSPLSTSTSRLTIPAVSLSVIFFKLGWFYKTSSLTARRRRRRRRWRLPLGRRWSVIVRWAPFLSRQMGRFCRRKTLPRCRLLGLLDVGCPLT</sequence>
<keyword evidence="1" id="KW-1133">Transmembrane helix</keyword>
<keyword evidence="1" id="KW-0472">Membrane</keyword>
<keyword evidence="1" id="KW-0812">Transmembrane</keyword>
<name>A0A2P2PLC0_RHIMU</name>
<reference evidence="2" key="1">
    <citation type="submission" date="2018-02" db="EMBL/GenBank/DDBJ databases">
        <title>Rhizophora mucronata_Transcriptome.</title>
        <authorList>
            <person name="Meera S.P."/>
            <person name="Sreeshan A."/>
            <person name="Augustine A."/>
        </authorList>
    </citation>
    <scope>NUCLEOTIDE SEQUENCE</scope>
    <source>
        <tissue evidence="2">Leaf</tissue>
    </source>
</reference>